<accession>J5Q769</accession>
<dbReference type="VEuPathDB" id="FungiDB:A1Q1_05756"/>
<gene>
    <name evidence="3" type="ORF">A1Q1_05756</name>
</gene>
<comment type="caution">
    <text evidence="3">The sequence shown here is derived from an EMBL/GenBank/DDBJ whole genome shotgun (WGS) entry which is preliminary data.</text>
</comment>
<evidence type="ECO:0000313" key="3">
    <source>
        <dbReference type="EMBL" id="EJT45843.1"/>
    </source>
</evidence>
<dbReference type="RefSeq" id="XP_014176440.1">
    <property type="nucleotide sequence ID" value="XM_014320965.1"/>
</dbReference>
<evidence type="ECO:0000256" key="1">
    <source>
        <dbReference type="SAM" id="Coils"/>
    </source>
</evidence>
<dbReference type="HOGENOM" id="CLU_024708_0_0_1"/>
<feature type="coiled-coil region" evidence="1">
    <location>
        <begin position="365"/>
        <end position="392"/>
    </location>
</feature>
<reference evidence="3 4" key="1">
    <citation type="journal article" date="2012" name="Eukaryot. Cell">
        <title>Draft genome sequence of CBS 2479, the standard type strain of Trichosporon asahii.</title>
        <authorList>
            <person name="Yang R.Y."/>
            <person name="Li H.T."/>
            <person name="Zhu H."/>
            <person name="Zhou G.P."/>
            <person name="Wang M."/>
            <person name="Wang L."/>
        </authorList>
    </citation>
    <scope>NUCLEOTIDE SEQUENCE [LARGE SCALE GENOMIC DNA]</scope>
    <source>
        <strain evidence="4">ATCC 90039 / CBS 2479 / JCM 2466 / KCTC 7840 / NCYC 2677 / UAMH 7654</strain>
    </source>
</reference>
<feature type="region of interest" description="Disordered" evidence="2">
    <location>
        <begin position="525"/>
        <end position="551"/>
    </location>
</feature>
<dbReference type="KEGG" id="tasa:A1Q1_05756"/>
<keyword evidence="1" id="KW-0175">Coiled coil</keyword>
<evidence type="ECO:0000256" key="2">
    <source>
        <dbReference type="SAM" id="MobiDB-lite"/>
    </source>
</evidence>
<evidence type="ECO:0000313" key="4">
    <source>
        <dbReference type="Proteomes" id="UP000002748"/>
    </source>
</evidence>
<proteinExistence type="predicted"/>
<feature type="region of interest" description="Disordered" evidence="2">
    <location>
        <begin position="1"/>
        <end position="22"/>
    </location>
</feature>
<name>J5Q769_TRIAS</name>
<dbReference type="GeneID" id="25989268"/>
<dbReference type="Proteomes" id="UP000002748">
    <property type="component" value="Unassembled WGS sequence"/>
</dbReference>
<feature type="compositionally biased region" description="Polar residues" evidence="2">
    <location>
        <begin position="525"/>
        <end position="539"/>
    </location>
</feature>
<dbReference type="EMBL" id="ALBS01000321">
    <property type="protein sequence ID" value="EJT45843.1"/>
    <property type="molecule type" value="Genomic_DNA"/>
</dbReference>
<dbReference type="AlphaFoldDB" id="J5Q769"/>
<protein>
    <submittedName>
        <fullName evidence="3">Uncharacterized protein</fullName>
    </submittedName>
</protein>
<sequence>MSPASQDTAHTPSAPPFAISASTSAHRPAAVSSAASLPLPLPTTNTIQGLSHDAVVARNGRGMNSPIELMVFGLPHHHMTTAKEVLYRALQSITFPNLDPTMLKLTAGPAGAEDGGRPSSVRISWSGNAWYETLERPIDLVAEMENVRTQLSERFCAQWASAPGVDQRCHGRFQFVVQEEGIEVNANDAMEWARIFVMKLGYRLIDITPKGFQGTLKVGEVKGLTVILNTPTAVEKVSEVVRRQAPTFDGHAVTFSASDTVVTMDSPATIIGPDQGEVQAHYLEDELQRWVVEFNAKNGTNDFLHVLSSAGDRTVGQVLVRHAYAVPSSVGLAEFIAAQTPHCSDPWELAYNLNANKLVSQRILKDRQQAQAASLAAEVRELRTEFNKLAVRLKGIHASVDDSVSEMGRQTINLQTFGRDLYDNLQTLFGELDNQGCIDRDVLVLTIKLKLIEGQLAEVNREIILVEGEIKEESSKKHNARRDLLIKAKSQLEADKRNTTQQRAQHALQRKTKVALVDRTGLTVTAPPSTARLGSSKNRQPMKKADKGSRM</sequence>
<feature type="compositionally biased region" description="Polar residues" evidence="2">
    <location>
        <begin position="1"/>
        <end position="11"/>
    </location>
</feature>
<organism evidence="3 4">
    <name type="scientific">Trichosporon asahii var. asahii (strain ATCC 90039 / CBS 2479 / JCM 2466 / KCTC 7840 / NBRC 103889/ NCYC 2677 / UAMH 7654)</name>
    <name type="common">Yeast</name>
    <dbReference type="NCBI Taxonomy" id="1186058"/>
    <lineage>
        <taxon>Eukaryota</taxon>
        <taxon>Fungi</taxon>
        <taxon>Dikarya</taxon>
        <taxon>Basidiomycota</taxon>
        <taxon>Agaricomycotina</taxon>
        <taxon>Tremellomycetes</taxon>
        <taxon>Trichosporonales</taxon>
        <taxon>Trichosporonaceae</taxon>
        <taxon>Trichosporon</taxon>
    </lineage>
</organism>